<dbReference type="PROSITE" id="PS50294">
    <property type="entry name" value="WD_REPEATS_REGION"/>
    <property type="match status" value="1"/>
</dbReference>
<name>A0A6A6U7A6_9PEZI</name>
<dbReference type="Proteomes" id="UP000799302">
    <property type="component" value="Unassembled WGS sequence"/>
</dbReference>
<dbReference type="SMART" id="SM00320">
    <property type="entry name" value="WD40"/>
    <property type="match status" value="3"/>
</dbReference>
<keyword evidence="1" id="KW-0853">WD repeat</keyword>
<dbReference type="InterPro" id="IPR001680">
    <property type="entry name" value="WD40_rpt"/>
</dbReference>
<proteinExistence type="predicted"/>
<dbReference type="AlphaFoldDB" id="A0A6A6U7A6"/>
<protein>
    <submittedName>
        <fullName evidence="2">WD40 repeat-like protein</fullName>
    </submittedName>
</protein>
<dbReference type="PANTHER" id="PTHR19879">
    <property type="entry name" value="TRANSCRIPTION INITIATION FACTOR TFIID"/>
    <property type="match status" value="1"/>
</dbReference>
<feature type="repeat" description="WD" evidence="1">
    <location>
        <begin position="149"/>
        <end position="191"/>
    </location>
</feature>
<evidence type="ECO:0000313" key="3">
    <source>
        <dbReference type="Proteomes" id="UP000799302"/>
    </source>
</evidence>
<organism evidence="2 3">
    <name type="scientific">Microthyrium microscopicum</name>
    <dbReference type="NCBI Taxonomy" id="703497"/>
    <lineage>
        <taxon>Eukaryota</taxon>
        <taxon>Fungi</taxon>
        <taxon>Dikarya</taxon>
        <taxon>Ascomycota</taxon>
        <taxon>Pezizomycotina</taxon>
        <taxon>Dothideomycetes</taxon>
        <taxon>Dothideomycetes incertae sedis</taxon>
        <taxon>Microthyriales</taxon>
        <taxon>Microthyriaceae</taxon>
        <taxon>Microthyrium</taxon>
    </lineage>
</organism>
<keyword evidence="3" id="KW-1185">Reference proteome</keyword>
<dbReference type="PANTHER" id="PTHR19879:SF9">
    <property type="entry name" value="TRANSCRIPTION INITIATION FACTOR TFIID SUBUNIT 5"/>
    <property type="match status" value="1"/>
</dbReference>
<dbReference type="PROSITE" id="PS50082">
    <property type="entry name" value="WD_REPEATS_2"/>
    <property type="match status" value="1"/>
</dbReference>
<dbReference type="EMBL" id="MU004237">
    <property type="protein sequence ID" value="KAF2667471.1"/>
    <property type="molecule type" value="Genomic_DNA"/>
</dbReference>
<dbReference type="InterPro" id="IPR015943">
    <property type="entry name" value="WD40/YVTN_repeat-like_dom_sf"/>
</dbReference>
<dbReference type="Pfam" id="PF00400">
    <property type="entry name" value="WD40"/>
    <property type="match status" value="1"/>
</dbReference>
<evidence type="ECO:0000313" key="2">
    <source>
        <dbReference type="EMBL" id="KAF2667471.1"/>
    </source>
</evidence>
<dbReference type="OrthoDB" id="1367865at2759"/>
<reference evidence="2" key="1">
    <citation type="journal article" date="2020" name="Stud. Mycol.">
        <title>101 Dothideomycetes genomes: a test case for predicting lifestyles and emergence of pathogens.</title>
        <authorList>
            <person name="Haridas S."/>
            <person name="Albert R."/>
            <person name="Binder M."/>
            <person name="Bloem J."/>
            <person name="Labutti K."/>
            <person name="Salamov A."/>
            <person name="Andreopoulos B."/>
            <person name="Baker S."/>
            <person name="Barry K."/>
            <person name="Bills G."/>
            <person name="Bluhm B."/>
            <person name="Cannon C."/>
            <person name="Castanera R."/>
            <person name="Culley D."/>
            <person name="Daum C."/>
            <person name="Ezra D."/>
            <person name="Gonzalez J."/>
            <person name="Henrissat B."/>
            <person name="Kuo A."/>
            <person name="Liang C."/>
            <person name="Lipzen A."/>
            <person name="Lutzoni F."/>
            <person name="Magnuson J."/>
            <person name="Mondo S."/>
            <person name="Nolan M."/>
            <person name="Ohm R."/>
            <person name="Pangilinan J."/>
            <person name="Park H.-J."/>
            <person name="Ramirez L."/>
            <person name="Alfaro M."/>
            <person name="Sun H."/>
            <person name="Tritt A."/>
            <person name="Yoshinaga Y."/>
            <person name="Zwiers L.-H."/>
            <person name="Turgeon B."/>
            <person name="Goodwin S."/>
            <person name="Spatafora J."/>
            <person name="Crous P."/>
            <person name="Grigoriev I."/>
        </authorList>
    </citation>
    <scope>NUCLEOTIDE SEQUENCE</scope>
    <source>
        <strain evidence="2">CBS 115976</strain>
    </source>
</reference>
<gene>
    <name evidence="2" type="ORF">BT63DRAFT_456767</name>
</gene>
<sequence>MLQLRSLYAFQGPERLLYAGFASSTSIGISTDNGAIHVLNADCELLYVRQDDPDLVTSLDSFAFGEDQLDEMLVVSGKTSLTICNSATGAICHEFPVDHQSHIGKIKALQLGESQSKGSGSIVLAVAGLKGNIHLLDFDSSGMKLRCTLTGHTQAITCLSLHPHNSHLLVSSSYDGSIRVWSMETGSQTLLCALRDDEKMVRTSVDSKGHTRTFIEGASSMLATSDGRLIAGGVGGFKLQHSWQAHFGGHRLVGPVLNKILLHPSKEAFITTGTDGNVCLWNLKTYELFRRIKAFEHSVLRETVIWLNNKLICAGKDGAPENSCGDFIRVVVWDLEKLKLEKQEIDCCNDLGIACNFVHYILVVGSRVILLVNRRGKINVEA</sequence>
<dbReference type="InterPro" id="IPR036322">
    <property type="entry name" value="WD40_repeat_dom_sf"/>
</dbReference>
<accession>A0A6A6U7A6</accession>
<dbReference type="SUPFAM" id="SSF50978">
    <property type="entry name" value="WD40 repeat-like"/>
    <property type="match status" value="1"/>
</dbReference>
<evidence type="ECO:0000256" key="1">
    <source>
        <dbReference type="PROSITE-ProRule" id="PRU00221"/>
    </source>
</evidence>
<dbReference type="Gene3D" id="2.130.10.10">
    <property type="entry name" value="YVTN repeat-like/Quinoprotein amine dehydrogenase"/>
    <property type="match status" value="2"/>
</dbReference>